<dbReference type="Proteomes" id="UP000030766">
    <property type="component" value="Unassembled WGS sequence"/>
</dbReference>
<proteinExistence type="predicted"/>
<protein>
    <submittedName>
        <fullName evidence="1">Uncharacterized protein</fullName>
    </submittedName>
</protein>
<name>W9J7I6_FUSOX</name>
<organism evidence="1">
    <name type="scientific">Fusarium oxysporum Fo47</name>
    <dbReference type="NCBI Taxonomy" id="660027"/>
    <lineage>
        <taxon>Eukaryota</taxon>
        <taxon>Fungi</taxon>
        <taxon>Dikarya</taxon>
        <taxon>Ascomycota</taxon>
        <taxon>Pezizomycotina</taxon>
        <taxon>Sordariomycetes</taxon>
        <taxon>Hypocreomycetidae</taxon>
        <taxon>Hypocreales</taxon>
        <taxon>Nectriaceae</taxon>
        <taxon>Fusarium</taxon>
        <taxon>Fusarium oxysporum species complex</taxon>
    </lineage>
</organism>
<sequence>MFSFTAILTAASATLVSAGALPRRGASSASITPRAEYSSSIDVIGCKIDTNRVAYWPDLVGCDDICIEVFNEGRSLYLLRIGQSGGDYGISNDAWNYLTHGESATEGPRESGGVDMNYEVVSVSKCESLMTDGKLPLSAVNSMNYLTSCLSQPESWVARNYNLYNINDPACKSGVDEICHLDIAISNQPVCASGLGIAAVLNGNIVNKY</sequence>
<reference evidence="1" key="1">
    <citation type="submission" date="2011-06" db="EMBL/GenBank/DDBJ databases">
        <title>The Genome Sequence of Fusarium oxysporum Fo47.</title>
        <authorList>
            <consortium name="The Broad Institute Genome Sequencing Platform"/>
            <person name="Ma L.-J."/>
            <person name="Gale L.R."/>
            <person name="Schwartz D.C."/>
            <person name="Zhou S."/>
            <person name="Corby-Kistler H."/>
            <person name="Young S.K."/>
            <person name="Zeng Q."/>
            <person name="Gargeya S."/>
            <person name="Fitzgerald M."/>
            <person name="Haas B."/>
            <person name="Abouelleil A."/>
            <person name="Alvarado L."/>
            <person name="Arachchi H.M."/>
            <person name="Berlin A."/>
            <person name="Brown A."/>
            <person name="Chapman S.B."/>
            <person name="Chen Z."/>
            <person name="Dunbar C."/>
            <person name="Freedman E."/>
            <person name="Gearin G."/>
            <person name="Gellesch M."/>
            <person name="Goldberg J."/>
            <person name="Griggs A."/>
            <person name="Gujja S."/>
            <person name="Heiman D."/>
            <person name="Howarth C."/>
            <person name="Larson L."/>
            <person name="Lui A."/>
            <person name="MacDonald P.J.P."/>
            <person name="Mehta T."/>
            <person name="Montmayeur A."/>
            <person name="Murphy C."/>
            <person name="Neiman D."/>
            <person name="Pearson M."/>
            <person name="Priest M."/>
            <person name="Roberts A."/>
            <person name="Saif S."/>
            <person name="Shea T."/>
            <person name="Shenoy N."/>
            <person name="Sisk P."/>
            <person name="Stolte C."/>
            <person name="Sykes S."/>
            <person name="Wortman J."/>
            <person name="Nusbaum C."/>
            <person name="Birren B."/>
        </authorList>
    </citation>
    <scope>NUCLEOTIDE SEQUENCE [LARGE SCALE GENOMIC DNA]</scope>
    <source>
        <strain evidence="1">Fo47</strain>
    </source>
</reference>
<gene>
    <name evidence="1" type="ORF">FOZG_18493</name>
</gene>
<reference evidence="1" key="2">
    <citation type="submission" date="2014-02" db="EMBL/GenBank/DDBJ databases">
        <title>Annotation of the Genome Sequence of Fusarium oxysporum Fo47.</title>
        <authorList>
            <consortium name="The Broad Institute Genomics Platform"/>
            <person name="Ma L.-J."/>
            <person name="Corby-Kistler H."/>
            <person name="Broz K."/>
            <person name="Gale L.R."/>
            <person name="Jonkers W."/>
            <person name="O'Donnell K."/>
            <person name="Ploetz R."/>
            <person name="Steinberg C."/>
            <person name="Schwartz D.C."/>
            <person name="VanEtten H."/>
            <person name="Zhou S."/>
            <person name="Young S.K."/>
            <person name="Zeng Q."/>
            <person name="Gargeya S."/>
            <person name="Fitzgerald M."/>
            <person name="Abouelleil A."/>
            <person name="Alvarado L."/>
            <person name="Chapman S.B."/>
            <person name="Gainer-Dewar J."/>
            <person name="Goldberg J."/>
            <person name="Griggs A."/>
            <person name="Gujja S."/>
            <person name="Hansen M."/>
            <person name="Howarth C."/>
            <person name="Imamovic A."/>
            <person name="Ireland A."/>
            <person name="Larimer J."/>
            <person name="McCowan C."/>
            <person name="Murphy C."/>
            <person name="Pearson M."/>
            <person name="Poon T.W."/>
            <person name="Priest M."/>
            <person name="Roberts A."/>
            <person name="Saif S."/>
            <person name="Shea T."/>
            <person name="Sykes S."/>
            <person name="Wortman J."/>
            <person name="Nusbaum C."/>
            <person name="Birren B."/>
        </authorList>
    </citation>
    <scope>NUCLEOTIDE SEQUENCE</scope>
    <source>
        <strain evidence="1">Fo47</strain>
    </source>
</reference>
<dbReference type="PANTHER" id="PTHR38850:SF2">
    <property type="entry name" value="CERATO-PLATANIN"/>
    <property type="match status" value="1"/>
</dbReference>
<dbReference type="PANTHER" id="PTHR38850">
    <property type="entry name" value="CERATO-PLATANIN"/>
    <property type="match status" value="1"/>
</dbReference>
<dbReference type="AlphaFoldDB" id="W9J7I6"/>
<dbReference type="HOGENOM" id="CLU_083928_1_0_1"/>
<accession>W9J7I6</accession>
<dbReference type="VEuPathDB" id="FungiDB:FOZG_18493"/>
<evidence type="ECO:0000313" key="1">
    <source>
        <dbReference type="EMBL" id="EWZ27791.1"/>
    </source>
</evidence>
<dbReference type="EMBL" id="KI981480">
    <property type="protein sequence ID" value="EWZ27791.1"/>
    <property type="molecule type" value="Genomic_DNA"/>
</dbReference>